<organism evidence="8 9">
    <name type="scientific">Cytospora mali</name>
    <name type="common">Apple Valsa canker fungus</name>
    <name type="synonym">Valsa mali</name>
    <dbReference type="NCBI Taxonomy" id="578113"/>
    <lineage>
        <taxon>Eukaryota</taxon>
        <taxon>Fungi</taxon>
        <taxon>Dikarya</taxon>
        <taxon>Ascomycota</taxon>
        <taxon>Pezizomycotina</taxon>
        <taxon>Sordariomycetes</taxon>
        <taxon>Sordariomycetidae</taxon>
        <taxon>Diaporthales</taxon>
        <taxon>Cytosporaceae</taxon>
        <taxon>Cytospora</taxon>
    </lineage>
</organism>
<comment type="function">
    <text evidence="1">Alpha-L-fucosidase is responsible for hydrolyzing the alpha-1,6-linked fucose joined to the reducing-end N-acetylglucosamine of the carbohydrate moieties of glycoproteins.</text>
</comment>
<dbReference type="PANTHER" id="PTHR10030">
    <property type="entry name" value="ALPHA-L-FUCOSIDASE"/>
    <property type="match status" value="1"/>
</dbReference>
<keyword evidence="5" id="KW-0378">Hydrolase</keyword>
<dbReference type="PANTHER" id="PTHR10030:SF37">
    <property type="entry name" value="ALPHA-L-FUCOSIDASE-RELATED"/>
    <property type="match status" value="1"/>
</dbReference>
<sequence length="853" mass="93694">MAPDNGEPTRCRGCHGTNAIEEKLPRSPGTLQLLVNSVLDNIPTARLNSWDSVASGPRWCMDLVQRFIKAAVGEDTALVNPKNSPGVSGSISSLPIDISSLRDNRAFAMRPNDANFDDLGSGYPAQYLPAENFTYGGVDFIFPQYQADNGSDNVIAQGQSLDIPRGRYVGVHMLAAAHHAIATGYVNATYADGSTTSGAVLVDPFWAYTFPYGGDVIFPYYLTNQTLDYNRSSIFRTVTWLDSTQELTGLQLPNVTKGASSGPLGSPEDTRLHIFAVSMLPAAGDGISLDVQLARSTNTWFEGTNKVQIFEAIINNVGTEWVLANQSVTMTIEADGVTTVKPAYIKRLRPGDQARVQIGVVNVDGVAEGSEGTATLVISGSGVSLNYSFNAIYGIQTYEPTYESIYTHESPPWFNDAKYGIFIHWGPYAVPGWGNSGKAEKYAEWYWWYLNQGPGTSVGTYEYHLETYGPNVVYDDFIANFTASAFNPKDWVDLFADAGATYFVQVSKHHDGYALYDLPANASLRTSVALPPHRDLLAELFDAAAQYQPQLHRTTYYSLPEWFHPDYAPLGFSSWPGGNATNPFTNKKEPYTGYVPVKDYIQDKMLPEMQALAQSGSEMIWCDIGGPNATIEFAAEYFNSNAKEGRQVLINNRCGLPGDFDTPEYAKYDAVPMRKWETSLGMDPYSYGYNRATPDEAYMTAQAIVTGLMDIISKNGNFLLDVGPTANGTIIDIEQRNLRAAGAWIKAHDEAIFNTTYWSITSGEGEAVRFTQTLDAFYITTLYAPNNTLVLTSPVPYLEGDEVTVVGGNMAGTVVPSELSNGKLTLMISEDVRDADEYAWVFKIPYVTNSRLR</sequence>
<dbReference type="GO" id="GO:0006004">
    <property type="term" value="P:fucose metabolic process"/>
    <property type="evidence" value="ECO:0007669"/>
    <property type="project" value="InterPro"/>
</dbReference>
<evidence type="ECO:0000313" key="9">
    <source>
        <dbReference type="Proteomes" id="UP000078559"/>
    </source>
</evidence>
<protein>
    <recommendedName>
        <fullName evidence="3">alpha-L-fucosidase</fullName>
        <ecNumber evidence="3">3.2.1.51</ecNumber>
    </recommendedName>
</protein>
<dbReference type="EMBL" id="CM003100">
    <property type="protein sequence ID" value="KUI67495.1"/>
    <property type="molecule type" value="Genomic_DNA"/>
</dbReference>
<dbReference type="SMART" id="SM00812">
    <property type="entry name" value="Alpha_L_fucos"/>
    <property type="match status" value="1"/>
</dbReference>
<evidence type="ECO:0000259" key="7">
    <source>
        <dbReference type="Pfam" id="PF01120"/>
    </source>
</evidence>
<dbReference type="Gene3D" id="3.20.20.80">
    <property type="entry name" value="Glycosidases"/>
    <property type="match status" value="1"/>
</dbReference>
<reference evidence="8" key="1">
    <citation type="submission" date="2014-12" db="EMBL/GenBank/DDBJ databases">
        <title>Genome Sequence of Valsa Canker Pathogens Uncovers a Specific Adaption of Colonization on Woody Bark.</title>
        <authorList>
            <person name="Yin Z."/>
            <person name="Liu H."/>
            <person name="Gao X."/>
            <person name="Li Z."/>
            <person name="Song N."/>
            <person name="Ke X."/>
            <person name="Dai Q."/>
            <person name="Wu Y."/>
            <person name="Sun Y."/>
            <person name="Xu J.-R."/>
            <person name="Kang Z.K."/>
            <person name="Wang L."/>
            <person name="Huang L."/>
        </authorList>
    </citation>
    <scope>NUCLEOTIDE SEQUENCE [LARGE SCALE GENOMIC DNA]</scope>
    <source>
        <strain evidence="8">03-8</strain>
    </source>
</reference>
<evidence type="ECO:0000256" key="2">
    <source>
        <dbReference type="ARBA" id="ARBA00007951"/>
    </source>
</evidence>
<dbReference type="AlphaFoldDB" id="A0A194VUL0"/>
<dbReference type="Proteomes" id="UP000078559">
    <property type="component" value="Chromosome 3"/>
</dbReference>
<dbReference type="Pfam" id="PF01120">
    <property type="entry name" value="Alpha_L_fucos"/>
    <property type="match status" value="1"/>
</dbReference>
<dbReference type="SUPFAM" id="SSF51445">
    <property type="entry name" value="(Trans)glycosidases"/>
    <property type="match status" value="1"/>
</dbReference>
<evidence type="ECO:0000256" key="4">
    <source>
        <dbReference type="ARBA" id="ARBA00022729"/>
    </source>
</evidence>
<dbReference type="InterPro" id="IPR000933">
    <property type="entry name" value="Glyco_hydro_29"/>
</dbReference>
<keyword evidence="6" id="KW-0326">Glycosidase</keyword>
<evidence type="ECO:0000256" key="3">
    <source>
        <dbReference type="ARBA" id="ARBA00012662"/>
    </source>
</evidence>
<dbReference type="GO" id="GO:0016139">
    <property type="term" value="P:glycoside catabolic process"/>
    <property type="evidence" value="ECO:0007669"/>
    <property type="project" value="TreeGrafter"/>
</dbReference>
<evidence type="ECO:0000256" key="6">
    <source>
        <dbReference type="ARBA" id="ARBA00023295"/>
    </source>
</evidence>
<gene>
    <name evidence="8" type="ORF">VM1G_02863</name>
</gene>
<evidence type="ECO:0000313" key="8">
    <source>
        <dbReference type="EMBL" id="KUI67495.1"/>
    </source>
</evidence>
<dbReference type="InterPro" id="IPR057739">
    <property type="entry name" value="Glyco_hydro_29_N"/>
</dbReference>
<dbReference type="GO" id="GO:0004560">
    <property type="term" value="F:alpha-L-fucosidase activity"/>
    <property type="evidence" value="ECO:0007669"/>
    <property type="project" value="UniProtKB-EC"/>
</dbReference>
<feature type="domain" description="Glycoside hydrolase family 29 N-terminal" evidence="7">
    <location>
        <begin position="396"/>
        <end position="750"/>
    </location>
</feature>
<name>A0A194VUL0_CYTMA</name>
<proteinExistence type="inferred from homology"/>
<evidence type="ECO:0000256" key="1">
    <source>
        <dbReference type="ARBA" id="ARBA00004071"/>
    </source>
</evidence>
<dbReference type="InterPro" id="IPR016286">
    <property type="entry name" value="FUC_metazoa-typ"/>
</dbReference>
<dbReference type="InterPro" id="IPR017853">
    <property type="entry name" value="GH"/>
</dbReference>
<keyword evidence="4" id="KW-0732">Signal</keyword>
<dbReference type="PRINTS" id="PR00741">
    <property type="entry name" value="GLHYDRLASE29"/>
</dbReference>
<accession>A0A194VUL0</accession>
<evidence type="ECO:0000256" key="5">
    <source>
        <dbReference type="ARBA" id="ARBA00022801"/>
    </source>
</evidence>
<dbReference type="EC" id="3.2.1.51" evidence="3"/>
<dbReference type="OrthoDB" id="6039950at2759"/>
<dbReference type="SMR" id="A0A194VUL0"/>
<keyword evidence="9" id="KW-1185">Reference proteome</keyword>
<comment type="similarity">
    <text evidence="2">Belongs to the glycosyl hydrolase 29 family.</text>
</comment>